<name>A0A0F9Q205_9ZZZZ</name>
<accession>A0A0F9Q205</accession>
<evidence type="ECO:0000313" key="1">
    <source>
        <dbReference type="EMBL" id="KKN37950.1"/>
    </source>
</evidence>
<proteinExistence type="predicted"/>
<sequence>MVKDLPDFRIEAVGVGLEATSFRSGLDAAKPASPAKGDVWLATDTTILYVAFSAGSWTDIGALYLLLAGGTMSGAIAMGTEKITGLGDPTAAQDAATKTYVDDAAGLPNSASTPSRAIDTIYQNTTGNPILVSVVIFLDGATNERASIKIGSASPPTTVVGQARKVGGGVSQNTHTFLVPDNWFYEVLTVTSTPTISNWVEYP</sequence>
<reference evidence="1" key="1">
    <citation type="journal article" date="2015" name="Nature">
        <title>Complex archaea that bridge the gap between prokaryotes and eukaryotes.</title>
        <authorList>
            <person name="Spang A."/>
            <person name="Saw J.H."/>
            <person name="Jorgensen S.L."/>
            <person name="Zaremba-Niedzwiedzka K."/>
            <person name="Martijn J."/>
            <person name="Lind A.E."/>
            <person name="van Eijk R."/>
            <person name="Schleper C."/>
            <person name="Guy L."/>
            <person name="Ettema T.J."/>
        </authorList>
    </citation>
    <scope>NUCLEOTIDE SEQUENCE</scope>
</reference>
<dbReference type="AlphaFoldDB" id="A0A0F9Q205"/>
<protein>
    <submittedName>
        <fullName evidence="1">Uncharacterized protein</fullName>
    </submittedName>
</protein>
<gene>
    <name evidence="1" type="ORF">LCGC14_0758370</name>
</gene>
<organism evidence="1">
    <name type="scientific">marine sediment metagenome</name>
    <dbReference type="NCBI Taxonomy" id="412755"/>
    <lineage>
        <taxon>unclassified sequences</taxon>
        <taxon>metagenomes</taxon>
        <taxon>ecological metagenomes</taxon>
    </lineage>
</organism>
<comment type="caution">
    <text evidence="1">The sequence shown here is derived from an EMBL/GenBank/DDBJ whole genome shotgun (WGS) entry which is preliminary data.</text>
</comment>
<dbReference type="EMBL" id="LAZR01001860">
    <property type="protein sequence ID" value="KKN37950.1"/>
    <property type="molecule type" value="Genomic_DNA"/>
</dbReference>